<evidence type="ECO:0000256" key="1">
    <source>
        <dbReference type="SAM" id="MobiDB-lite"/>
    </source>
</evidence>
<dbReference type="AlphaFoldDB" id="A0A7J7SXL5"/>
<feature type="region of interest" description="Disordered" evidence="1">
    <location>
        <begin position="117"/>
        <end position="141"/>
    </location>
</feature>
<dbReference type="Proteomes" id="UP000585614">
    <property type="component" value="Unassembled WGS sequence"/>
</dbReference>
<dbReference type="EMBL" id="JACAGC010000021">
    <property type="protein sequence ID" value="KAF6293179.1"/>
    <property type="molecule type" value="Genomic_DNA"/>
</dbReference>
<evidence type="ECO:0000313" key="2">
    <source>
        <dbReference type="EMBL" id="KAF6293179.1"/>
    </source>
</evidence>
<protein>
    <submittedName>
        <fullName evidence="2">Uncharacterized protein</fullName>
    </submittedName>
</protein>
<comment type="caution">
    <text evidence="2">The sequence shown here is derived from an EMBL/GenBank/DDBJ whole genome shotgun (WGS) entry which is preliminary data.</text>
</comment>
<feature type="compositionally biased region" description="Low complexity" evidence="1">
    <location>
        <begin position="82"/>
        <end position="93"/>
    </location>
</feature>
<sequence length="141" mass="15335">MAWFPAPPDRRSPAAGRYAEALARSSPGSLQVSLAAEPPPGRLLRRCPEPRSRERRRPPSPGLGAEQDAPSEAPLPQRGPRRAAPSLAPLPAATKPRTQDRSSLLRARLFSCRRLALRSARPPDRRAPLSPARHPCPALDL</sequence>
<accession>A0A7J7SXL5</accession>
<reference evidence="2 3" key="1">
    <citation type="journal article" date="2020" name="Nature">
        <title>Six reference-quality genomes reveal evolution of bat adaptations.</title>
        <authorList>
            <person name="Jebb D."/>
            <person name="Huang Z."/>
            <person name="Pippel M."/>
            <person name="Hughes G.M."/>
            <person name="Lavrichenko K."/>
            <person name="Devanna P."/>
            <person name="Winkler S."/>
            <person name="Jermiin L.S."/>
            <person name="Skirmuntt E.C."/>
            <person name="Katzourakis A."/>
            <person name="Burkitt-Gray L."/>
            <person name="Ray D.A."/>
            <person name="Sullivan K.A.M."/>
            <person name="Roscito J.G."/>
            <person name="Kirilenko B.M."/>
            <person name="Davalos L.M."/>
            <person name="Corthals A.P."/>
            <person name="Power M.L."/>
            <person name="Jones G."/>
            <person name="Ransome R.D."/>
            <person name="Dechmann D.K.N."/>
            <person name="Locatelli A.G."/>
            <person name="Puechmaille S.J."/>
            <person name="Fedrigo O."/>
            <person name="Jarvis E.D."/>
            <person name="Hiller M."/>
            <person name="Vernes S.C."/>
            <person name="Myers E.W."/>
            <person name="Teeling E.C."/>
        </authorList>
    </citation>
    <scope>NUCLEOTIDE SEQUENCE [LARGE SCALE GENOMIC DNA]</scope>
    <source>
        <strain evidence="2">MRhiFer1</strain>
        <tissue evidence="2">Lung</tissue>
    </source>
</reference>
<feature type="region of interest" description="Disordered" evidence="1">
    <location>
        <begin position="1"/>
        <end position="105"/>
    </location>
</feature>
<organism evidence="2 3">
    <name type="scientific">Rhinolophus ferrumequinum</name>
    <name type="common">Greater horseshoe bat</name>
    <dbReference type="NCBI Taxonomy" id="59479"/>
    <lineage>
        <taxon>Eukaryota</taxon>
        <taxon>Metazoa</taxon>
        <taxon>Chordata</taxon>
        <taxon>Craniata</taxon>
        <taxon>Vertebrata</taxon>
        <taxon>Euteleostomi</taxon>
        <taxon>Mammalia</taxon>
        <taxon>Eutheria</taxon>
        <taxon>Laurasiatheria</taxon>
        <taxon>Chiroptera</taxon>
        <taxon>Yinpterochiroptera</taxon>
        <taxon>Rhinolophoidea</taxon>
        <taxon>Rhinolophidae</taxon>
        <taxon>Rhinolophinae</taxon>
        <taxon>Rhinolophus</taxon>
    </lineage>
</organism>
<proteinExistence type="predicted"/>
<evidence type="ECO:0000313" key="3">
    <source>
        <dbReference type="Proteomes" id="UP000585614"/>
    </source>
</evidence>
<gene>
    <name evidence="2" type="ORF">mRhiFer1_009070</name>
</gene>
<name>A0A7J7SXL5_RHIFE</name>